<accession>A0A328C0E5</accession>
<proteinExistence type="predicted"/>
<dbReference type="Gene3D" id="1.25.40.10">
    <property type="entry name" value="Tetratricopeptide repeat domain"/>
    <property type="match status" value="1"/>
</dbReference>
<keyword evidence="2" id="KW-0472">Membrane</keyword>
<dbReference type="SUPFAM" id="SSF48452">
    <property type="entry name" value="TPR-like"/>
    <property type="match status" value="1"/>
</dbReference>
<evidence type="ECO:0000313" key="5">
    <source>
        <dbReference type="Proteomes" id="UP000249169"/>
    </source>
</evidence>
<comment type="caution">
    <text evidence="4">The sequence shown here is derived from an EMBL/GenBank/DDBJ whole genome shotgun (WGS) entry which is preliminary data.</text>
</comment>
<dbReference type="AlphaFoldDB" id="A0A328C0E5"/>
<feature type="chain" id="PRO_5016282120" description="Tetratricopeptide repeat protein" evidence="3">
    <location>
        <begin position="35"/>
        <end position="281"/>
    </location>
</feature>
<evidence type="ECO:0000256" key="3">
    <source>
        <dbReference type="SAM" id="SignalP"/>
    </source>
</evidence>
<dbReference type="InterPro" id="IPR011990">
    <property type="entry name" value="TPR-like_helical_dom_sf"/>
</dbReference>
<evidence type="ECO:0008006" key="6">
    <source>
        <dbReference type="Google" id="ProtNLM"/>
    </source>
</evidence>
<organism evidence="4 5">
    <name type="scientific">Lujinxingia litoralis</name>
    <dbReference type="NCBI Taxonomy" id="2211119"/>
    <lineage>
        <taxon>Bacteria</taxon>
        <taxon>Deltaproteobacteria</taxon>
        <taxon>Bradymonadales</taxon>
        <taxon>Lujinxingiaceae</taxon>
        <taxon>Lujinxingia</taxon>
    </lineage>
</organism>
<gene>
    <name evidence="4" type="ORF">DL240_19205</name>
</gene>
<reference evidence="4 5" key="1">
    <citation type="submission" date="2018-05" db="EMBL/GenBank/DDBJ databases">
        <title>Lujinxingia marina gen. nov. sp. nov., a new facultative anaerobic member of the class Deltaproteobacteria, and proposal of Lujinxingaceae fam. nov.</title>
        <authorList>
            <person name="Li C.-M."/>
        </authorList>
    </citation>
    <scope>NUCLEOTIDE SEQUENCE [LARGE SCALE GENOMIC DNA]</scope>
    <source>
        <strain evidence="4 5">B210</strain>
    </source>
</reference>
<feature type="transmembrane region" description="Helical" evidence="2">
    <location>
        <begin position="229"/>
        <end position="250"/>
    </location>
</feature>
<feature type="compositionally biased region" description="Low complexity" evidence="1">
    <location>
        <begin position="144"/>
        <end position="155"/>
    </location>
</feature>
<dbReference type="EMBL" id="QHKO01000017">
    <property type="protein sequence ID" value="RAL20036.1"/>
    <property type="molecule type" value="Genomic_DNA"/>
</dbReference>
<protein>
    <recommendedName>
        <fullName evidence="6">Tetratricopeptide repeat protein</fullName>
    </recommendedName>
</protein>
<keyword evidence="2" id="KW-1133">Transmembrane helix</keyword>
<evidence type="ECO:0000313" key="4">
    <source>
        <dbReference type="EMBL" id="RAL20036.1"/>
    </source>
</evidence>
<sequence>MIMPDLTLKSSAARRALALLLSTSLLGAPTVAFAQDDARERATHFYEQASEAYSQGHFERTIDLLERAFAHDQNLVYKYNQILAYQGLGKFEEALRVLDIYAEPMEADGRFDDILEIRANLEEAIAEKQSEVVKAPDEGETTGETPVEAPAMEAPPEVDDAGSNVLAWSLIGTGGAALAAGALLGSGVLIGDTIERLENSTTPETYQQVYSGEFSREDDLSMVKTHNGITIGLLIGGVVLGAAGSTLLFLDQRTDRDDSATLSISPAAGPGFAGASLRGQF</sequence>
<feature type="region of interest" description="Disordered" evidence="1">
    <location>
        <begin position="134"/>
        <end position="158"/>
    </location>
</feature>
<dbReference type="Proteomes" id="UP000249169">
    <property type="component" value="Unassembled WGS sequence"/>
</dbReference>
<name>A0A328C0E5_9DELT</name>
<keyword evidence="3" id="KW-0732">Signal</keyword>
<keyword evidence="2" id="KW-0812">Transmembrane</keyword>
<keyword evidence="5" id="KW-1185">Reference proteome</keyword>
<feature type="signal peptide" evidence="3">
    <location>
        <begin position="1"/>
        <end position="34"/>
    </location>
</feature>
<evidence type="ECO:0000256" key="1">
    <source>
        <dbReference type="SAM" id="MobiDB-lite"/>
    </source>
</evidence>
<evidence type="ECO:0000256" key="2">
    <source>
        <dbReference type="SAM" id="Phobius"/>
    </source>
</evidence>